<dbReference type="Gene3D" id="3.20.20.190">
    <property type="entry name" value="Phosphatidylinositol (PI) phosphodiesterase"/>
    <property type="match status" value="1"/>
</dbReference>
<reference evidence="2" key="1">
    <citation type="submission" date="2016-08" db="EMBL/GenBank/DDBJ databases">
        <authorList>
            <person name="Seilhamer J.J."/>
        </authorList>
    </citation>
    <scope>NUCLEOTIDE SEQUENCE</scope>
    <source>
        <strain evidence="2">86</strain>
    </source>
</reference>
<dbReference type="PROSITE" id="PS51704">
    <property type="entry name" value="GP_PDE"/>
    <property type="match status" value="1"/>
</dbReference>
<dbReference type="RefSeq" id="WP_288199579.1">
    <property type="nucleotide sequence ID" value="NZ_LT608334.1"/>
</dbReference>
<gene>
    <name evidence="2" type="ORF">KL86PLE_120079</name>
</gene>
<dbReference type="InterPro" id="IPR030395">
    <property type="entry name" value="GP_PDE_dom"/>
</dbReference>
<dbReference type="Pfam" id="PF03009">
    <property type="entry name" value="GDPD"/>
    <property type="match status" value="1"/>
</dbReference>
<dbReference type="GO" id="GO:0006629">
    <property type="term" value="P:lipid metabolic process"/>
    <property type="evidence" value="ECO:0007669"/>
    <property type="project" value="InterPro"/>
</dbReference>
<organism evidence="2">
    <name type="scientific">uncultured Pleomorphomonas sp</name>
    <dbReference type="NCBI Taxonomy" id="442121"/>
    <lineage>
        <taxon>Bacteria</taxon>
        <taxon>Pseudomonadati</taxon>
        <taxon>Pseudomonadota</taxon>
        <taxon>Alphaproteobacteria</taxon>
        <taxon>Hyphomicrobiales</taxon>
        <taxon>Pleomorphomonadaceae</taxon>
        <taxon>Pleomorphomonas</taxon>
        <taxon>environmental samples</taxon>
    </lineage>
</organism>
<evidence type="ECO:0000313" key="2">
    <source>
        <dbReference type="EMBL" id="SCM73780.1"/>
    </source>
</evidence>
<dbReference type="SUPFAM" id="SSF51695">
    <property type="entry name" value="PLC-like phosphodiesterases"/>
    <property type="match status" value="1"/>
</dbReference>
<dbReference type="InterPro" id="IPR017946">
    <property type="entry name" value="PLC-like_Pdiesterase_TIM-brl"/>
</dbReference>
<feature type="domain" description="GP-PDE" evidence="1">
    <location>
        <begin position="9"/>
        <end position="251"/>
    </location>
</feature>
<sequence>MTDFSWLTARPIAHRGLHNAKAGRIENTLSAFDAAARVGFPMEMDVHLSADGVVYVFHDDVLDRLTTGKGPVAGQTMAELKAIPMVGTEDRIPTLRQVLDLVGGRTGLVVEIKSYFAERQRDLVEATARELATYGGPVVVESFDPRQIQDLAEIAPDLPRGIVADDAASAADYNHYRHVGREELATLSHRSWSQFQFVSYWVKLLGNDVSRRVRDEWKLPVTAWTIRKPDELQAATDFGAQLVFEGFDPDA</sequence>
<dbReference type="PANTHER" id="PTHR46211">
    <property type="entry name" value="GLYCEROPHOSPHORYL DIESTER PHOSPHODIESTERASE"/>
    <property type="match status" value="1"/>
</dbReference>
<protein>
    <submittedName>
        <fullName evidence="2">Glycerophosphoryl diester phosphodiesterase</fullName>
    </submittedName>
</protein>
<name>A0A212L8D7_9HYPH</name>
<evidence type="ECO:0000259" key="1">
    <source>
        <dbReference type="PROSITE" id="PS51704"/>
    </source>
</evidence>
<proteinExistence type="predicted"/>
<dbReference type="PANTHER" id="PTHR46211:SF1">
    <property type="entry name" value="GLYCEROPHOSPHODIESTER PHOSPHODIESTERASE, CYTOPLASMIC"/>
    <property type="match status" value="1"/>
</dbReference>
<dbReference type="AlphaFoldDB" id="A0A212L8D7"/>
<dbReference type="GO" id="GO:0008081">
    <property type="term" value="F:phosphoric diester hydrolase activity"/>
    <property type="evidence" value="ECO:0007669"/>
    <property type="project" value="InterPro"/>
</dbReference>
<dbReference type="EMBL" id="FMJD01000004">
    <property type="protein sequence ID" value="SCM73780.1"/>
    <property type="molecule type" value="Genomic_DNA"/>
</dbReference>
<accession>A0A212L8D7</accession>